<evidence type="ECO:0000256" key="2">
    <source>
        <dbReference type="SAM" id="Phobius"/>
    </source>
</evidence>
<evidence type="ECO:0000313" key="4">
    <source>
        <dbReference type="Proteomes" id="UP001490365"/>
    </source>
</evidence>
<feature type="transmembrane region" description="Helical" evidence="2">
    <location>
        <begin position="46"/>
        <end position="65"/>
    </location>
</feature>
<gene>
    <name evidence="3" type="ORF">ABT211_10920</name>
</gene>
<comment type="caution">
    <text evidence="3">The sequence shown here is derived from an EMBL/GenBank/DDBJ whole genome shotgun (WGS) entry which is preliminary data.</text>
</comment>
<evidence type="ECO:0008006" key="5">
    <source>
        <dbReference type="Google" id="ProtNLM"/>
    </source>
</evidence>
<protein>
    <recommendedName>
        <fullName evidence="5">Cellulase</fullName>
    </recommendedName>
</protein>
<keyword evidence="4" id="KW-1185">Reference proteome</keyword>
<accession>A0ABV1TCQ4</accession>
<evidence type="ECO:0000256" key="1">
    <source>
        <dbReference type="SAM" id="MobiDB-lite"/>
    </source>
</evidence>
<dbReference type="Proteomes" id="UP001490365">
    <property type="component" value="Unassembled WGS sequence"/>
</dbReference>
<reference evidence="3 4" key="1">
    <citation type="submission" date="2024-06" db="EMBL/GenBank/DDBJ databases">
        <title>The Natural Products Discovery Center: Release of the First 8490 Sequenced Strains for Exploring Actinobacteria Biosynthetic Diversity.</title>
        <authorList>
            <person name="Kalkreuter E."/>
            <person name="Kautsar S.A."/>
            <person name="Yang D."/>
            <person name="Bader C.D."/>
            <person name="Teijaro C.N."/>
            <person name="Fluegel L."/>
            <person name="Davis C.M."/>
            <person name="Simpson J.R."/>
            <person name="Lauterbach L."/>
            <person name="Steele A.D."/>
            <person name="Gui C."/>
            <person name="Meng S."/>
            <person name="Li G."/>
            <person name="Viehrig K."/>
            <person name="Ye F."/>
            <person name="Su P."/>
            <person name="Kiefer A.F."/>
            <person name="Nichols A."/>
            <person name="Cepeda A.J."/>
            <person name="Yan W."/>
            <person name="Fan B."/>
            <person name="Jiang Y."/>
            <person name="Adhikari A."/>
            <person name="Zheng C.-J."/>
            <person name="Schuster L."/>
            <person name="Cowan T.M."/>
            <person name="Smanski M.J."/>
            <person name="Chevrette M.G."/>
            <person name="De Carvalho L.P.S."/>
            <person name="Shen B."/>
        </authorList>
    </citation>
    <scope>NUCLEOTIDE SEQUENCE [LARGE SCALE GENOMIC DNA]</scope>
    <source>
        <strain evidence="3 4">NPDC001694</strain>
    </source>
</reference>
<evidence type="ECO:0000313" key="3">
    <source>
        <dbReference type="EMBL" id="MER6267797.1"/>
    </source>
</evidence>
<sequence length="105" mass="10937">MSNRTPLEERLRAALEARGRLISAHDLSPARPPAGSTWGTRRIRRVLSVAVAATAAAAAAVILVLSSNTPDRPRPAPPARHSSPTVAPTSSVPHPVPSAVPSTTR</sequence>
<feature type="compositionally biased region" description="Low complexity" evidence="1">
    <location>
        <begin position="79"/>
        <end position="105"/>
    </location>
</feature>
<proteinExistence type="predicted"/>
<dbReference type="EMBL" id="JBEOZM010000004">
    <property type="protein sequence ID" value="MER6267797.1"/>
    <property type="molecule type" value="Genomic_DNA"/>
</dbReference>
<organism evidence="3 4">
    <name type="scientific">Streptomyces sp. 900105755</name>
    <dbReference type="NCBI Taxonomy" id="3154389"/>
    <lineage>
        <taxon>Bacteria</taxon>
        <taxon>Bacillati</taxon>
        <taxon>Actinomycetota</taxon>
        <taxon>Actinomycetes</taxon>
        <taxon>Kitasatosporales</taxon>
        <taxon>Streptomycetaceae</taxon>
        <taxon>Streptomyces</taxon>
    </lineage>
</organism>
<dbReference type="RefSeq" id="WP_351956459.1">
    <property type="nucleotide sequence ID" value="NZ_JBEOZM010000004.1"/>
</dbReference>
<keyword evidence="2" id="KW-1133">Transmembrane helix</keyword>
<feature type="region of interest" description="Disordered" evidence="1">
    <location>
        <begin position="67"/>
        <end position="105"/>
    </location>
</feature>
<keyword evidence="2" id="KW-0472">Membrane</keyword>
<name>A0ABV1TCQ4_9ACTN</name>
<keyword evidence="2" id="KW-0812">Transmembrane</keyword>